<name>A0AAJ0BL04_9PEZI</name>
<dbReference type="AlphaFoldDB" id="A0AAJ0BL04"/>
<reference evidence="1" key="1">
    <citation type="submission" date="2023-06" db="EMBL/GenBank/DDBJ databases">
        <title>Genome-scale phylogeny and comparative genomics of the fungal order Sordariales.</title>
        <authorList>
            <consortium name="Lawrence Berkeley National Laboratory"/>
            <person name="Hensen N."/>
            <person name="Bonometti L."/>
            <person name="Westerberg I."/>
            <person name="Brannstrom I.O."/>
            <person name="Guillou S."/>
            <person name="Cros-Aarteil S."/>
            <person name="Calhoun S."/>
            <person name="Haridas S."/>
            <person name="Kuo A."/>
            <person name="Mondo S."/>
            <person name="Pangilinan J."/>
            <person name="Riley R."/>
            <person name="Labutti K."/>
            <person name="Andreopoulos B."/>
            <person name="Lipzen A."/>
            <person name="Chen C."/>
            <person name="Yanf M."/>
            <person name="Daum C."/>
            <person name="Ng V."/>
            <person name="Clum A."/>
            <person name="Steindorff A."/>
            <person name="Ohm R."/>
            <person name="Martin F."/>
            <person name="Silar P."/>
            <person name="Natvig D."/>
            <person name="Lalanne C."/>
            <person name="Gautier V."/>
            <person name="Ament-Velasquez S.L."/>
            <person name="Kruys A."/>
            <person name="Hutchinson M.I."/>
            <person name="Powell A.J."/>
            <person name="Barry K."/>
            <person name="Miller A.N."/>
            <person name="Grigoriev I.V."/>
            <person name="Debuchy R."/>
            <person name="Gladieux P."/>
            <person name="Thoren M.H."/>
            <person name="Johannesson H."/>
        </authorList>
    </citation>
    <scope>NUCLEOTIDE SEQUENCE</scope>
    <source>
        <strain evidence="1">PSN4</strain>
    </source>
</reference>
<organism evidence="1 2">
    <name type="scientific">Echria macrotheca</name>
    <dbReference type="NCBI Taxonomy" id="438768"/>
    <lineage>
        <taxon>Eukaryota</taxon>
        <taxon>Fungi</taxon>
        <taxon>Dikarya</taxon>
        <taxon>Ascomycota</taxon>
        <taxon>Pezizomycotina</taxon>
        <taxon>Sordariomycetes</taxon>
        <taxon>Sordariomycetidae</taxon>
        <taxon>Sordariales</taxon>
        <taxon>Schizotheciaceae</taxon>
        <taxon>Echria</taxon>
    </lineage>
</organism>
<proteinExistence type="predicted"/>
<dbReference type="EMBL" id="MU839830">
    <property type="protein sequence ID" value="KAK1757791.1"/>
    <property type="molecule type" value="Genomic_DNA"/>
</dbReference>
<protein>
    <submittedName>
        <fullName evidence="1">Uncharacterized protein</fullName>
    </submittedName>
</protein>
<comment type="caution">
    <text evidence="1">The sequence shown here is derived from an EMBL/GenBank/DDBJ whole genome shotgun (WGS) entry which is preliminary data.</text>
</comment>
<dbReference type="Proteomes" id="UP001239445">
    <property type="component" value="Unassembled WGS sequence"/>
</dbReference>
<accession>A0AAJ0BL04</accession>
<sequence length="128" mass="14463">MRWAALTAMIPATLIPSPPVPANAMSHSPLTQTRSDPITPTRELKNLARTNQWHIKKELHTRSQQIERKKKKHLTHHPLVCFSQGITAAVRRLRHVDPDSSHVTSHLPAFSHSALRLNPFTCLTHPIT</sequence>
<evidence type="ECO:0000313" key="2">
    <source>
        <dbReference type="Proteomes" id="UP001239445"/>
    </source>
</evidence>
<evidence type="ECO:0000313" key="1">
    <source>
        <dbReference type="EMBL" id="KAK1757791.1"/>
    </source>
</evidence>
<gene>
    <name evidence="1" type="ORF">QBC47DRAFT_165241</name>
</gene>
<keyword evidence="2" id="KW-1185">Reference proteome</keyword>